<proteinExistence type="predicted"/>
<evidence type="ECO:0000256" key="1">
    <source>
        <dbReference type="SAM" id="SignalP"/>
    </source>
</evidence>
<sequence>MRVTRLLAIGLALAMAASGCASEPSLKDAAAELQKDAQRLENDDVFKNPLKKLAILERPDRDIPCDKGKFRRVMRAVADYERKTPDVDGHLDLAQGLMENTLARVLGYRLDPDPSQTDAEDGRFIYGAKENPGIRVIVYVAPEAPTWRLHATTACLPR</sequence>
<organism evidence="2 3">
    <name type="scientific">Streptosporangium pseudovulgare</name>
    <dbReference type="NCBI Taxonomy" id="35765"/>
    <lineage>
        <taxon>Bacteria</taxon>
        <taxon>Bacillati</taxon>
        <taxon>Actinomycetota</taxon>
        <taxon>Actinomycetes</taxon>
        <taxon>Streptosporangiales</taxon>
        <taxon>Streptosporangiaceae</taxon>
        <taxon>Streptosporangium</taxon>
    </lineage>
</organism>
<dbReference type="Proteomes" id="UP000611554">
    <property type="component" value="Unassembled WGS sequence"/>
</dbReference>
<accession>A0ABQ2QHM6</accession>
<keyword evidence="3" id="KW-1185">Reference proteome</keyword>
<protein>
    <submittedName>
        <fullName evidence="2">Uncharacterized protein</fullName>
    </submittedName>
</protein>
<dbReference type="RefSeq" id="WP_189244948.1">
    <property type="nucleotide sequence ID" value="NZ_BMQJ01000001.1"/>
</dbReference>
<reference evidence="3" key="1">
    <citation type="journal article" date="2019" name="Int. J. Syst. Evol. Microbiol.">
        <title>The Global Catalogue of Microorganisms (GCM) 10K type strain sequencing project: providing services to taxonomists for standard genome sequencing and annotation.</title>
        <authorList>
            <consortium name="The Broad Institute Genomics Platform"/>
            <consortium name="The Broad Institute Genome Sequencing Center for Infectious Disease"/>
            <person name="Wu L."/>
            <person name="Ma J."/>
        </authorList>
    </citation>
    <scope>NUCLEOTIDE SEQUENCE [LARGE SCALE GENOMIC DNA]</scope>
    <source>
        <strain evidence="3">JCM 3115</strain>
    </source>
</reference>
<feature type="chain" id="PRO_5045786870" evidence="1">
    <location>
        <begin position="22"/>
        <end position="158"/>
    </location>
</feature>
<name>A0ABQ2QHM6_9ACTN</name>
<feature type="signal peptide" evidence="1">
    <location>
        <begin position="1"/>
        <end position="21"/>
    </location>
</feature>
<comment type="caution">
    <text evidence="2">The sequence shown here is derived from an EMBL/GenBank/DDBJ whole genome shotgun (WGS) entry which is preliminary data.</text>
</comment>
<dbReference type="PROSITE" id="PS51257">
    <property type="entry name" value="PROKAR_LIPOPROTEIN"/>
    <property type="match status" value="1"/>
</dbReference>
<keyword evidence="1" id="KW-0732">Signal</keyword>
<evidence type="ECO:0000313" key="2">
    <source>
        <dbReference type="EMBL" id="GGP81016.1"/>
    </source>
</evidence>
<evidence type="ECO:0000313" key="3">
    <source>
        <dbReference type="Proteomes" id="UP000611554"/>
    </source>
</evidence>
<dbReference type="EMBL" id="BMQJ01000001">
    <property type="protein sequence ID" value="GGP81016.1"/>
    <property type="molecule type" value="Genomic_DNA"/>
</dbReference>
<gene>
    <name evidence="2" type="ORF">GCM10010140_07320</name>
</gene>